<protein>
    <recommendedName>
        <fullName evidence="4">ATP synthase protein I</fullName>
    </recommendedName>
</protein>
<dbReference type="EMBL" id="FOKV01000001">
    <property type="protein sequence ID" value="SFB76970.1"/>
    <property type="molecule type" value="Genomic_DNA"/>
</dbReference>
<reference evidence="3" key="1">
    <citation type="submission" date="2016-10" db="EMBL/GenBank/DDBJ databases">
        <authorList>
            <person name="Varghese N."/>
            <person name="Submissions S."/>
        </authorList>
    </citation>
    <scope>NUCLEOTIDE SEQUENCE [LARGE SCALE GENOMIC DNA]</scope>
    <source>
        <strain evidence="3">DSM 24499</strain>
    </source>
</reference>
<dbReference type="STRING" id="1334022.SAMN04487907_101546"/>
<proteinExistence type="predicted"/>
<dbReference type="RefSeq" id="WP_092539841.1">
    <property type="nucleotide sequence ID" value="NZ_FOKV01000001.1"/>
</dbReference>
<organism evidence="2 3">
    <name type="scientific">Zunongwangia mangrovi</name>
    <dbReference type="NCBI Taxonomy" id="1334022"/>
    <lineage>
        <taxon>Bacteria</taxon>
        <taxon>Pseudomonadati</taxon>
        <taxon>Bacteroidota</taxon>
        <taxon>Flavobacteriia</taxon>
        <taxon>Flavobacteriales</taxon>
        <taxon>Flavobacteriaceae</taxon>
        <taxon>Zunongwangia</taxon>
    </lineage>
</organism>
<dbReference type="AlphaFoldDB" id="A0A1I1DW73"/>
<evidence type="ECO:0000313" key="3">
    <source>
        <dbReference type="Proteomes" id="UP000199438"/>
    </source>
</evidence>
<keyword evidence="3" id="KW-1185">Reference proteome</keyword>
<feature type="transmembrane region" description="Helical" evidence="1">
    <location>
        <begin position="69"/>
        <end position="92"/>
    </location>
</feature>
<name>A0A1I1DW73_9FLAO</name>
<dbReference type="OrthoDB" id="1448441at2"/>
<evidence type="ECO:0000313" key="2">
    <source>
        <dbReference type="EMBL" id="SFB76970.1"/>
    </source>
</evidence>
<feature type="transmembrane region" description="Helical" evidence="1">
    <location>
        <begin position="98"/>
        <end position="121"/>
    </location>
</feature>
<evidence type="ECO:0000256" key="1">
    <source>
        <dbReference type="SAM" id="Phobius"/>
    </source>
</evidence>
<gene>
    <name evidence="2" type="ORF">SAMN04487907_101546</name>
</gene>
<accession>A0A1I1DW73</accession>
<dbReference type="Proteomes" id="UP000199438">
    <property type="component" value="Unassembled WGS sequence"/>
</dbReference>
<sequence length="128" mass="14676">MGRPFLNFLKVFLPFALILFAIQFYTVSNFVEATLYYSTVSNYAFHILATILIYAILLFINLNFEDKTGFAFMGMGLLKMLAAVLFLLPALLNDEVSIFAQVIAFFVPYFIFLIFETTFAVKLINHNK</sequence>
<evidence type="ECO:0008006" key="4">
    <source>
        <dbReference type="Google" id="ProtNLM"/>
    </source>
</evidence>
<keyword evidence="1" id="KW-0472">Membrane</keyword>
<keyword evidence="1" id="KW-0812">Transmembrane</keyword>
<keyword evidence="1" id="KW-1133">Transmembrane helix</keyword>
<feature type="transmembrane region" description="Helical" evidence="1">
    <location>
        <begin position="12"/>
        <end position="31"/>
    </location>
</feature>
<feature type="transmembrane region" description="Helical" evidence="1">
    <location>
        <begin position="43"/>
        <end position="62"/>
    </location>
</feature>